<dbReference type="PROSITE" id="PS50262">
    <property type="entry name" value="G_PROTEIN_RECEP_F1_2"/>
    <property type="match status" value="1"/>
</dbReference>
<evidence type="ECO:0000256" key="3">
    <source>
        <dbReference type="ARBA" id="ARBA00022606"/>
    </source>
</evidence>
<evidence type="ECO:0000313" key="14">
    <source>
        <dbReference type="Proteomes" id="UP000551758"/>
    </source>
</evidence>
<accession>A0A7J7FK37</accession>
<proteinExistence type="predicted"/>
<keyword evidence="3" id="KW-0716">Sensory transduction</keyword>
<keyword evidence="14" id="KW-1185">Reference proteome</keyword>
<evidence type="ECO:0000256" key="1">
    <source>
        <dbReference type="ARBA" id="ARBA00004651"/>
    </source>
</evidence>
<evidence type="ECO:0000256" key="11">
    <source>
        <dbReference type="SAM" id="Phobius"/>
    </source>
</evidence>
<dbReference type="GO" id="GO:0004930">
    <property type="term" value="F:G protein-coupled receptor activity"/>
    <property type="evidence" value="ECO:0007669"/>
    <property type="project" value="UniProtKB-KW"/>
</dbReference>
<dbReference type="InterPro" id="IPR000725">
    <property type="entry name" value="Olfact_rcpt"/>
</dbReference>
<dbReference type="Pfam" id="PF13853">
    <property type="entry name" value="7tm_4"/>
    <property type="match status" value="1"/>
</dbReference>
<feature type="non-terminal residue" evidence="13">
    <location>
        <position position="138"/>
    </location>
</feature>
<keyword evidence="4 11" id="KW-0812">Transmembrane</keyword>
<keyword evidence="2" id="KW-1003">Cell membrane</keyword>
<keyword evidence="8 11" id="KW-0472">Membrane</keyword>
<evidence type="ECO:0000256" key="2">
    <source>
        <dbReference type="ARBA" id="ARBA00022475"/>
    </source>
</evidence>
<dbReference type="PANTHER" id="PTHR26454:SF27">
    <property type="entry name" value="OLFACTORY RECEPTOR 6C1"/>
    <property type="match status" value="1"/>
</dbReference>
<evidence type="ECO:0000313" key="13">
    <source>
        <dbReference type="EMBL" id="KAF5928420.1"/>
    </source>
</evidence>
<dbReference type="GO" id="GO:0005886">
    <property type="term" value="C:plasma membrane"/>
    <property type="evidence" value="ECO:0007669"/>
    <property type="project" value="UniProtKB-SubCell"/>
</dbReference>
<evidence type="ECO:0000256" key="7">
    <source>
        <dbReference type="ARBA" id="ARBA00023040"/>
    </source>
</evidence>
<dbReference type="GO" id="GO:0004984">
    <property type="term" value="F:olfactory receptor activity"/>
    <property type="evidence" value="ECO:0007669"/>
    <property type="project" value="InterPro"/>
</dbReference>
<dbReference type="EMBL" id="JACDTQ010000370">
    <property type="protein sequence ID" value="KAF5928420.1"/>
    <property type="molecule type" value="Genomic_DNA"/>
</dbReference>
<dbReference type="AlphaFoldDB" id="A0A7J7FK37"/>
<keyword evidence="10" id="KW-0807">Transducer</keyword>
<dbReference type="SUPFAM" id="SSF81321">
    <property type="entry name" value="Family A G protein-coupled receptor-like"/>
    <property type="match status" value="1"/>
</dbReference>
<dbReference type="InterPro" id="IPR017452">
    <property type="entry name" value="GPCR_Rhodpsn_7TM"/>
</dbReference>
<evidence type="ECO:0000256" key="10">
    <source>
        <dbReference type="ARBA" id="ARBA00023224"/>
    </source>
</evidence>
<keyword evidence="9" id="KW-0675">Receptor</keyword>
<evidence type="ECO:0000256" key="5">
    <source>
        <dbReference type="ARBA" id="ARBA00022725"/>
    </source>
</evidence>
<dbReference type="Gene3D" id="1.20.1070.10">
    <property type="entry name" value="Rhodopsin 7-helix transmembrane proteins"/>
    <property type="match status" value="1"/>
</dbReference>
<feature type="domain" description="G-protein coupled receptors family 1 profile" evidence="12">
    <location>
        <begin position="1"/>
        <end position="119"/>
    </location>
</feature>
<evidence type="ECO:0000256" key="9">
    <source>
        <dbReference type="ARBA" id="ARBA00023170"/>
    </source>
</evidence>
<organism evidence="13 14">
    <name type="scientific">Diceros bicornis minor</name>
    <name type="common">South-central black rhinoceros</name>
    <dbReference type="NCBI Taxonomy" id="77932"/>
    <lineage>
        <taxon>Eukaryota</taxon>
        <taxon>Metazoa</taxon>
        <taxon>Chordata</taxon>
        <taxon>Craniata</taxon>
        <taxon>Vertebrata</taxon>
        <taxon>Euteleostomi</taxon>
        <taxon>Mammalia</taxon>
        <taxon>Eutheria</taxon>
        <taxon>Laurasiatheria</taxon>
        <taxon>Perissodactyla</taxon>
        <taxon>Rhinocerotidae</taxon>
        <taxon>Diceros</taxon>
    </lineage>
</organism>
<comment type="caution">
    <text evidence="13">The sequence shown here is derived from an EMBL/GenBank/DDBJ whole genome shotgun (WGS) entry which is preliminary data.</text>
</comment>
<evidence type="ECO:0000256" key="4">
    <source>
        <dbReference type="ARBA" id="ARBA00022692"/>
    </source>
</evidence>
<feature type="transmembrane region" description="Helical" evidence="11">
    <location>
        <begin position="32"/>
        <end position="53"/>
    </location>
</feature>
<comment type="subcellular location">
    <subcellularLocation>
        <location evidence="1">Cell membrane</location>
        <topology evidence="1">Multi-pass membrane protein</topology>
    </subcellularLocation>
</comment>
<feature type="transmembrane region" description="Helical" evidence="11">
    <location>
        <begin position="117"/>
        <end position="136"/>
    </location>
</feature>
<keyword evidence="7" id="KW-0297">G-protein coupled receptor</keyword>
<keyword evidence="6 11" id="KW-1133">Transmembrane helix</keyword>
<evidence type="ECO:0000256" key="8">
    <source>
        <dbReference type="ARBA" id="ARBA00023136"/>
    </source>
</evidence>
<sequence>LDYCKSNVVDHYTCDYFPLIHLSCSETKFLEIMGFSCAVFTLMFTLALIFLSYKSAMRNHTTRKKAFSTCSSHVVVVSISYGSCIFVYVKPSAKERVSLNNGIALLSSSVAPMLNPFIYTLFIFTKIFVLRTLILYNL</sequence>
<evidence type="ECO:0000256" key="6">
    <source>
        <dbReference type="ARBA" id="ARBA00022989"/>
    </source>
</evidence>
<dbReference type="InterPro" id="IPR047132">
    <property type="entry name" value="Olfact_rcpt_6C-like"/>
</dbReference>
<dbReference type="PANTHER" id="PTHR26454">
    <property type="entry name" value="OLFACTORY RECEPTOR"/>
    <property type="match status" value="1"/>
</dbReference>
<feature type="transmembrane region" description="Helical" evidence="11">
    <location>
        <begin position="65"/>
        <end position="89"/>
    </location>
</feature>
<dbReference type="Proteomes" id="UP000551758">
    <property type="component" value="Unassembled WGS sequence"/>
</dbReference>
<gene>
    <name evidence="13" type="ORF">HPG69_015025</name>
</gene>
<reference evidence="13 14" key="1">
    <citation type="journal article" date="2020" name="Mol. Biol. Evol.">
        <title>Interspecific Gene Flow and the Evolution of Specialization in Black and White Rhinoceros.</title>
        <authorList>
            <person name="Moodley Y."/>
            <person name="Westbury M.V."/>
            <person name="Russo I.M."/>
            <person name="Gopalakrishnan S."/>
            <person name="Rakotoarivelo A."/>
            <person name="Olsen R.A."/>
            <person name="Prost S."/>
            <person name="Tunstall T."/>
            <person name="Ryder O.A."/>
            <person name="Dalen L."/>
            <person name="Bruford M.W."/>
        </authorList>
    </citation>
    <scope>NUCLEOTIDE SEQUENCE [LARGE SCALE GENOMIC DNA]</scope>
    <source>
        <strain evidence="13">SBR-YM</strain>
        <tissue evidence="13">Skin</tissue>
    </source>
</reference>
<name>A0A7J7FK37_DICBM</name>
<keyword evidence="5" id="KW-0552">Olfaction</keyword>
<dbReference type="PRINTS" id="PR00245">
    <property type="entry name" value="OLFACTORYR"/>
</dbReference>
<evidence type="ECO:0000259" key="12">
    <source>
        <dbReference type="PROSITE" id="PS50262"/>
    </source>
</evidence>
<protein>
    <recommendedName>
        <fullName evidence="12">G-protein coupled receptors family 1 profile domain-containing protein</fullName>
    </recommendedName>
</protein>